<reference evidence="1 2" key="1">
    <citation type="journal article" date="2023" name="Hortic Res">
        <title>Pangenome of water caltrop reveals structural variations and asymmetric subgenome divergence after allopolyploidization.</title>
        <authorList>
            <person name="Zhang X."/>
            <person name="Chen Y."/>
            <person name="Wang L."/>
            <person name="Yuan Y."/>
            <person name="Fang M."/>
            <person name="Shi L."/>
            <person name="Lu R."/>
            <person name="Comes H.P."/>
            <person name="Ma Y."/>
            <person name="Chen Y."/>
            <person name="Huang G."/>
            <person name="Zhou Y."/>
            <person name="Zheng Z."/>
            <person name="Qiu Y."/>
        </authorList>
    </citation>
    <scope>NUCLEOTIDE SEQUENCE [LARGE SCALE GENOMIC DNA]</scope>
    <source>
        <strain evidence="1">F231</strain>
    </source>
</reference>
<keyword evidence="2" id="KW-1185">Reference proteome</keyword>
<protein>
    <submittedName>
        <fullName evidence="1">Uncharacterized protein</fullName>
    </submittedName>
</protein>
<evidence type="ECO:0000313" key="1">
    <source>
        <dbReference type="EMBL" id="KAK4782909.1"/>
    </source>
</evidence>
<proteinExistence type="predicted"/>
<gene>
    <name evidence="1" type="ORF">SAY86_007283</name>
</gene>
<accession>A0AAN7LER3</accession>
<evidence type="ECO:0000313" key="2">
    <source>
        <dbReference type="Proteomes" id="UP001346149"/>
    </source>
</evidence>
<sequence>MTLRSITLGCLIGATSILELSRISLRSRASEVSFRCNSHQCNHKPSKPWPFSLCSRQSTEVVPDVPQTVQQSGVTKTLLAEERSILQVSKALKESLSFLKLVVIQAWCCHKWPKWCPPVKMTHHQGDPYCIRRIKCKKADGNPVRWSPTFSQSEGDWKSYCKEKDGNFSIRFGRILTYFLPTMYSSLGECEEGMPLFSILALRNAQFKGCICPDQRRQPSGSAKGNSCNKMYNKIEESEIPCLSITFLID</sequence>
<organism evidence="1 2">
    <name type="scientific">Trapa natans</name>
    <name type="common">Water chestnut</name>
    <dbReference type="NCBI Taxonomy" id="22666"/>
    <lineage>
        <taxon>Eukaryota</taxon>
        <taxon>Viridiplantae</taxon>
        <taxon>Streptophyta</taxon>
        <taxon>Embryophyta</taxon>
        <taxon>Tracheophyta</taxon>
        <taxon>Spermatophyta</taxon>
        <taxon>Magnoliopsida</taxon>
        <taxon>eudicotyledons</taxon>
        <taxon>Gunneridae</taxon>
        <taxon>Pentapetalae</taxon>
        <taxon>rosids</taxon>
        <taxon>malvids</taxon>
        <taxon>Myrtales</taxon>
        <taxon>Lythraceae</taxon>
        <taxon>Trapa</taxon>
    </lineage>
</organism>
<comment type="caution">
    <text evidence="1">The sequence shown here is derived from an EMBL/GenBank/DDBJ whole genome shotgun (WGS) entry which is preliminary data.</text>
</comment>
<dbReference type="EMBL" id="JAXQNO010000015">
    <property type="protein sequence ID" value="KAK4782909.1"/>
    <property type="molecule type" value="Genomic_DNA"/>
</dbReference>
<name>A0AAN7LER3_TRANT</name>
<dbReference type="AlphaFoldDB" id="A0AAN7LER3"/>
<dbReference type="Proteomes" id="UP001346149">
    <property type="component" value="Unassembled WGS sequence"/>
</dbReference>